<keyword evidence="1" id="KW-1133">Transmembrane helix</keyword>
<keyword evidence="1" id="KW-0472">Membrane</keyword>
<gene>
    <name evidence="2" type="ORF">C6N75_21245</name>
</gene>
<dbReference type="AlphaFoldDB" id="A0A2S9PS55"/>
<feature type="non-terminal residue" evidence="2">
    <location>
        <position position="173"/>
    </location>
</feature>
<evidence type="ECO:0000256" key="1">
    <source>
        <dbReference type="SAM" id="Phobius"/>
    </source>
</evidence>
<name>A0A2S9PS55_9ACTN</name>
<accession>A0A2S9PS55</accession>
<reference evidence="2 3" key="1">
    <citation type="submission" date="2018-03" db="EMBL/GenBank/DDBJ databases">
        <title>Novel Streptomyces sp. from soil.</title>
        <authorList>
            <person name="Tan G.Y.A."/>
            <person name="Lee Z.Y."/>
        </authorList>
    </citation>
    <scope>NUCLEOTIDE SEQUENCE [LARGE SCALE GENOMIC DNA]</scope>
    <source>
        <strain evidence="2 3">ST5x</strain>
    </source>
</reference>
<proteinExistence type="predicted"/>
<feature type="transmembrane region" description="Helical" evidence="1">
    <location>
        <begin position="74"/>
        <end position="95"/>
    </location>
</feature>
<evidence type="ECO:0000313" key="3">
    <source>
        <dbReference type="Proteomes" id="UP000239322"/>
    </source>
</evidence>
<feature type="transmembrane region" description="Helical" evidence="1">
    <location>
        <begin position="101"/>
        <end position="121"/>
    </location>
</feature>
<protein>
    <submittedName>
        <fullName evidence="2">Uncharacterized protein</fullName>
    </submittedName>
</protein>
<comment type="caution">
    <text evidence="2">The sequence shown here is derived from an EMBL/GenBank/DDBJ whole genome shotgun (WGS) entry which is preliminary data.</text>
</comment>
<organism evidence="2 3">
    <name type="scientific">Streptomyces solincola</name>
    <dbReference type="NCBI Taxonomy" id="2100817"/>
    <lineage>
        <taxon>Bacteria</taxon>
        <taxon>Bacillati</taxon>
        <taxon>Actinomycetota</taxon>
        <taxon>Actinomycetes</taxon>
        <taxon>Kitasatosporales</taxon>
        <taxon>Streptomycetaceae</taxon>
        <taxon>Streptomyces</taxon>
    </lineage>
</organism>
<dbReference type="EMBL" id="PVLV01000348">
    <property type="protein sequence ID" value="PRH77249.1"/>
    <property type="molecule type" value="Genomic_DNA"/>
</dbReference>
<dbReference type="Proteomes" id="UP000239322">
    <property type="component" value="Unassembled WGS sequence"/>
</dbReference>
<keyword evidence="1" id="KW-0812">Transmembrane</keyword>
<evidence type="ECO:0000313" key="2">
    <source>
        <dbReference type="EMBL" id="PRH77249.1"/>
    </source>
</evidence>
<sequence>MDSAPSYRSLPPREELDLLDRELAWLDTRRSQLLARRAWLLGVLRTSYGAAGRPAPAAGAPAGGEASRRGVRDVLLTLGGTLLAVAAIAFAVVGWDRLGAGGLSAVLTLVTVAALAAPALLLRRGLGATAEALAAVGLVLTVLDVFVLPLVAGAELGAWYAAGGTAGLGRVWA</sequence>
<feature type="transmembrane region" description="Helical" evidence="1">
    <location>
        <begin position="133"/>
        <end position="152"/>
    </location>
</feature>
<keyword evidence="3" id="KW-1185">Reference proteome</keyword>